<feature type="transmembrane region" description="Helical" evidence="1">
    <location>
        <begin position="113"/>
        <end position="134"/>
    </location>
</feature>
<keyword evidence="1" id="KW-0472">Membrane</keyword>
<gene>
    <name evidence="2" type="ORF">MCHLO_02223</name>
</gene>
<dbReference type="EMBL" id="DF839903">
    <property type="protein sequence ID" value="GAT44608.1"/>
    <property type="molecule type" value="Genomic_DNA"/>
</dbReference>
<sequence>MKKEKLPRKPLRLSPLYLLTWLSISLSGVIFVSGILDLGLWMALSASLVTLLYHAAVLFLSARTPDLAPGTLITNFSTAGCAAILVFAWIAGFAMTLLALLVGRENFPGPPPLIQMTFPVHFMLVVLSGVELAVMGFDREVDVWTELHDEAVGAECAEGIERVSGMAKGPDVLPSPHYCAAAPSPFSYRMRTFRGSVVEQA</sequence>
<name>A0ABQ0L0C2_MYCCL</name>
<accession>A0ABQ0L0C2</accession>
<feature type="transmembrane region" description="Helical" evidence="1">
    <location>
        <begin position="38"/>
        <end position="60"/>
    </location>
</feature>
<reference evidence="2" key="1">
    <citation type="submission" date="2014-09" db="EMBL/GenBank/DDBJ databases">
        <title>Genome sequence of the luminous mushroom Mycena chlorophos for searching fungal bioluminescence genes.</title>
        <authorList>
            <person name="Tanaka Y."/>
            <person name="Kasuga D."/>
            <person name="Oba Y."/>
            <person name="Hase S."/>
            <person name="Sato K."/>
            <person name="Oba Y."/>
            <person name="Sakakibara Y."/>
        </authorList>
    </citation>
    <scope>NUCLEOTIDE SEQUENCE</scope>
</reference>
<feature type="transmembrane region" description="Helical" evidence="1">
    <location>
        <begin position="72"/>
        <end position="101"/>
    </location>
</feature>
<protein>
    <submittedName>
        <fullName evidence="2">Uncharacterized protein</fullName>
    </submittedName>
</protein>
<keyword evidence="3" id="KW-1185">Reference proteome</keyword>
<organism evidence="2 3">
    <name type="scientific">Mycena chlorophos</name>
    <name type="common">Agaric fungus</name>
    <name type="synonym">Agaricus chlorophos</name>
    <dbReference type="NCBI Taxonomy" id="658473"/>
    <lineage>
        <taxon>Eukaryota</taxon>
        <taxon>Fungi</taxon>
        <taxon>Dikarya</taxon>
        <taxon>Basidiomycota</taxon>
        <taxon>Agaricomycotina</taxon>
        <taxon>Agaricomycetes</taxon>
        <taxon>Agaricomycetidae</taxon>
        <taxon>Agaricales</taxon>
        <taxon>Marasmiineae</taxon>
        <taxon>Mycenaceae</taxon>
        <taxon>Mycena</taxon>
    </lineage>
</organism>
<proteinExistence type="predicted"/>
<feature type="transmembrane region" description="Helical" evidence="1">
    <location>
        <begin position="12"/>
        <end position="32"/>
    </location>
</feature>
<dbReference type="Proteomes" id="UP000815677">
    <property type="component" value="Unassembled WGS sequence"/>
</dbReference>
<evidence type="ECO:0000313" key="3">
    <source>
        <dbReference type="Proteomes" id="UP000815677"/>
    </source>
</evidence>
<evidence type="ECO:0000256" key="1">
    <source>
        <dbReference type="SAM" id="Phobius"/>
    </source>
</evidence>
<keyword evidence="1" id="KW-0812">Transmembrane</keyword>
<evidence type="ECO:0000313" key="2">
    <source>
        <dbReference type="EMBL" id="GAT44608.1"/>
    </source>
</evidence>
<keyword evidence="1" id="KW-1133">Transmembrane helix</keyword>